<accession>A0ABP2KVX7</accession>
<proteinExistence type="predicted"/>
<dbReference type="EMBL" id="AFBM01000002">
    <property type="protein sequence ID" value="EGF54963.1"/>
    <property type="molecule type" value="Genomic_DNA"/>
</dbReference>
<reference evidence="2 3" key="1">
    <citation type="submission" date="2011-02" db="EMBL/GenBank/DDBJ databases">
        <authorList>
            <person name="Weinstock G."/>
            <person name="Sodergren E."/>
            <person name="Clifton S."/>
            <person name="Fulton L."/>
            <person name="Fulton B."/>
            <person name="Courtney L."/>
            <person name="Fronick C."/>
            <person name="Harrison M."/>
            <person name="Strong C."/>
            <person name="Farmer C."/>
            <person name="Delahaunty K."/>
            <person name="Markovic C."/>
            <person name="Hall O."/>
            <person name="Minx P."/>
            <person name="Tomlinson C."/>
            <person name="Mitreva M."/>
            <person name="Hou S."/>
            <person name="Chen J."/>
            <person name="Wollam A."/>
            <person name="Pepin K.H."/>
            <person name="Johnson M."/>
            <person name="Bhonagiri V."/>
            <person name="Zhang X."/>
            <person name="Suruliraj S."/>
            <person name="Warren W."/>
            <person name="Chinwalla A."/>
            <person name="Mardis E.R."/>
            <person name="Wilson R.K."/>
        </authorList>
    </citation>
    <scope>NUCLEOTIDE SEQUENCE [LARGE SCALE GENOMIC DNA]</scope>
    <source>
        <strain evidence="2 3">YIT 12056</strain>
    </source>
</reference>
<evidence type="ECO:0000313" key="2">
    <source>
        <dbReference type="EMBL" id="EGF54963.1"/>
    </source>
</evidence>
<sequence>MKCLFALRTFTNKTHENGNNTDCKNNKSERGIYLLKKEFKIIFFTNLLNFKTEITTAINHNSPQPQHKNHPETARIQKSGETLKSPPKYKITLLNVIY</sequence>
<gene>
    <name evidence="2" type="ORF">HMPREF9445_00192</name>
</gene>
<protein>
    <submittedName>
        <fullName evidence="2">Conserved domain protein</fullName>
    </submittedName>
</protein>
<dbReference type="Proteomes" id="UP000010321">
    <property type="component" value="Unassembled WGS sequence"/>
</dbReference>
<keyword evidence="3" id="KW-1185">Reference proteome</keyword>
<feature type="region of interest" description="Disordered" evidence="1">
    <location>
        <begin position="59"/>
        <end position="82"/>
    </location>
</feature>
<comment type="caution">
    <text evidence="2">The sequence shown here is derived from an EMBL/GenBank/DDBJ whole genome shotgun (WGS) entry which is preliminary data.</text>
</comment>
<name>A0ABP2KVX7_9BACE</name>
<evidence type="ECO:0000256" key="1">
    <source>
        <dbReference type="SAM" id="MobiDB-lite"/>
    </source>
</evidence>
<organism evidence="2 3">
    <name type="scientific">Bacteroides clarus YIT 12056</name>
    <dbReference type="NCBI Taxonomy" id="762984"/>
    <lineage>
        <taxon>Bacteria</taxon>
        <taxon>Pseudomonadati</taxon>
        <taxon>Bacteroidota</taxon>
        <taxon>Bacteroidia</taxon>
        <taxon>Bacteroidales</taxon>
        <taxon>Bacteroidaceae</taxon>
        <taxon>Bacteroides</taxon>
    </lineage>
</organism>
<evidence type="ECO:0000313" key="3">
    <source>
        <dbReference type="Proteomes" id="UP000010321"/>
    </source>
</evidence>